<accession>A0A7G8PGD5</accession>
<dbReference type="SUPFAM" id="SSF51679">
    <property type="entry name" value="Bacterial luciferase-like"/>
    <property type="match status" value="1"/>
</dbReference>
<dbReference type="Pfam" id="PF00296">
    <property type="entry name" value="Bac_luciferase"/>
    <property type="match status" value="1"/>
</dbReference>
<dbReference type="RefSeq" id="WP_187097525.1">
    <property type="nucleotide sequence ID" value="NZ_CP059894.1"/>
</dbReference>
<dbReference type="EMBL" id="CP059894">
    <property type="protein sequence ID" value="QNJ93401.1"/>
    <property type="molecule type" value="Genomic_DNA"/>
</dbReference>
<feature type="domain" description="Luciferase-like" evidence="1">
    <location>
        <begin position="12"/>
        <end position="125"/>
    </location>
</feature>
<dbReference type="Proteomes" id="UP000515498">
    <property type="component" value="Chromosome"/>
</dbReference>
<dbReference type="InterPro" id="IPR050564">
    <property type="entry name" value="F420-G6PD/mer"/>
</dbReference>
<dbReference type="InterPro" id="IPR036661">
    <property type="entry name" value="Luciferase-like_sf"/>
</dbReference>
<dbReference type="AlphaFoldDB" id="A0A7G8PGD5"/>
<gene>
    <name evidence="2" type="ORF">HZU40_03345</name>
</gene>
<dbReference type="GO" id="GO:0016705">
    <property type="term" value="F:oxidoreductase activity, acting on paired donors, with incorporation or reduction of molecular oxygen"/>
    <property type="evidence" value="ECO:0007669"/>
    <property type="project" value="InterPro"/>
</dbReference>
<sequence>MTLQFDAPLPPDLAGSAEAAVRLEDQGYDGLWIGELRHNPFIQAYEVGKVTPTAMIGTGIAVALARSPMTVAVSAHDLAAVSGGRFVLGLGSQVKAHVERRFSMPWSAPAERMREFIGAVRAIWTWIEMASLISDEILEEFVIISPPELVADRIRQRWLGLADRVTVNYC</sequence>
<dbReference type="PANTHER" id="PTHR43244:SF2">
    <property type="entry name" value="CONSERVED HYPOTHETICAL ALANINE AND PROLINE-RICH PROTEIN"/>
    <property type="match status" value="1"/>
</dbReference>
<organism evidence="2 3">
    <name type="scientific">Mycolicibacterium fluoranthenivorans</name>
    <dbReference type="NCBI Taxonomy" id="258505"/>
    <lineage>
        <taxon>Bacteria</taxon>
        <taxon>Bacillati</taxon>
        <taxon>Actinomycetota</taxon>
        <taxon>Actinomycetes</taxon>
        <taxon>Mycobacteriales</taxon>
        <taxon>Mycobacteriaceae</taxon>
        <taxon>Mycolicibacterium</taxon>
    </lineage>
</organism>
<evidence type="ECO:0000259" key="1">
    <source>
        <dbReference type="Pfam" id="PF00296"/>
    </source>
</evidence>
<evidence type="ECO:0000313" key="3">
    <source>
        <dbReference type="Proteomes" id="UP000515498"/>
    </source>
</evidence>
<proteinExistence type="predicted"/>
<protein>
    <submittedName>
        <fullName evidence="2">LLM class flavin-dependent oxidoreductase</fullName>
    </submittedName>
</protein>
<reference evidence="2 3" key="1">
    <citation type="submission" date="2020-07" db="EMBL/GenBank/DDBJ databases">
        <title>Draft genome sequence of four isobutane-metabolizing strains capable of cometabolically degrading diverse ether contaminants.</title>
        <authorList>
            <person name="Chen W."/>
            <person name="Faulkner N."/>
            <person name="Smith C."/>
            <person name="Hyman M."/>
        </authorList>
    </citation>
    <scope>NUCLEOTIDE SEQUENCE [LARGE SCALE GENOMIC DNA]</scope>
    <source>
        <strain evidence="2 3">2A</strain>
    </source>
</reference>
<dbReference type="PANTHER" id="PTHR43244">
    <property type="match status" value="1"/>
</dbReference>
<dbReference type="Gene3D" id="3.20.20.30">
    <property type="entry name" value="Luciferase-like domain"/>
    <property type="match status" value="1"/>
</dbReference>
<dbReference type="KEGG" id="mflu:HZU40_03345"/>
<evidence type="ECO:0000313" key="2">
    <source>
        <dbReference type="EMBL" id="QNJ93401.1"/>
    </source>
</evidence>
<dbReference type="InterPro" id="IPR011251">
    <property type="entry name" value="Luciferase-like_dom"/>
</dbReference>
<name>A0A7G8PGD5_9MYCO</name>